<dbReference type="EMBL" id="CP056030">
    <property type="protein sequence ID" value="QKZ03176.1"/>
    <property type="molecule type" value="Genomic_DNA"/>
</dbReference>
<proteinExistence type="predicted"/>
<dbReference type="Gene3D" id="3.40.30.10">
    <property type="entry name" value="Glutaredoxin"/>
    <property type="match status" value="1"/>
</dbReference>
<protein>
    <recommendedName>
        <fullName evidence="4">Thioredoxin family protein</fullName>
    </recommendedName>
</protein>
<sequence length="165" mass="17217">MNAIKPLENAAAFVEHFGEGKQTGANEYAFAPARRGRLLLLHSAGCPSCSMRLQHLTAIASQHPDVDIFSMPTEGNGALWQPLGVTGVPAQFVVHADGRGLLITGGKDEQLNCALIDLTPDSQNKDPVCPSPSSPAVPAASASPSHGRSSKLATASGQPRGDRRT</sequence>
<dbReference type="SUPFAM" id="SSF52833">
    <property type="entry name" value="Thioredoxin-like"/>
    <property type="match status" value="1"/>
</dbReference>
<feature type="region of interest" description="Disordered" evidence="1">
    <location>
        <begin position="122"/>
        <end position="165"/>
    </location>
</feature>
<evidence type="ECO:0000313" key="2">
    <source>
        <dbReference type="EMBL" id="QKZ03176.1"/>
    </source>
</evidence>
<dbReference type="KEGG" id="pez:HWQ56_04985"/>
<evidence type="ECO:0000256" key="1">
    <source>
        <dbReference type="SAM" id="MobiDB-lite"/>
    </source>
</evidence>
<dbReference type="AlphaFoldDB" id="A0A7D5D5C3"/>
<dbReference type="Proteomes" id="UP000509568">
    <property type="component" value="Chromosome"/>
</dbReference>
<reference evidence="2 3" key="1">
    <citation type="submission" date="2020-06" db="EMBL/GenBank/DDBJ databases">
        <title>Pseudomonas eucalypticola sp. nov., an endophyte of Eucalyptus dunnii leaves with biocontrol ability of eucalyptus leaf blight.</title>
        <authorList>
            <person name="Liu Y."/>
            <person name="Song Z."/>
            <person name="Zeng H."/>
            <person name="Lu M."/>
            <person name="Wang X."/>
            <person name="Lian X."/>
            <person name="Zhang Q."/>
        </authorList>
    </citation>
    <scope>NUCLEOTIDE SEQUENCE [LARGE SCALE GENOMIC DNA]</scope>
    <source>
        <strain evidence="2 3">NP-1</strain>
    </source>
</reference>
<dbReference type="RefSeq" id="WP_176569933.1">
    <property type="nucleotide sequence ID" value="NZ_CP056030.1"/>
</dbReference>
<accession>A0A7D5D5C3</accession>
<evidence type="ECO:0000313" key="3">
    <source>
        <dbReference type="Proteomes" id="UP000509568"/>
    </source>
</evidence>
<organism evidence="2 3">
    <name type="scientific">Pseudomonas eucalypticola</name>
    <dbReference type="NCBI Taxonomy" id="2599595"/>
    <lineage>
        <taxon>Bacteria</taxon>
        <taxon>Pseudomonadati</taxon>
        <taxon>Pseudomonadota</taxon>
        <taxon>Gammaproteobacteria</taxon>
        <taxon>Pseudomonadales</taxon>
        <taxon>Pseudomonadaceae</taxon>
        <taxon>Pseudomonas</taxon>
    </lineage>
</organism>
<name>A0A7D5D5C3_9PSED</name>
<dbReference type="InterPro" id="IPR036249">
    <property type="entry name" value="Thioredoxin-like_sf"/>
</dbReference>
<gene>
    <name evidence="2" type="ORF">HWQ56_04985</name>
</gene>
<evidence type="ECO:0008006" key="4">
    <source>
        <dbReference type="Google" id="ProtNLM"/>
    </source>
</evidence>
<keyword evidence="3" id="KW-1185">Reference proteome</keyword>
<feature type="compositionally biased region" description="Low complexity" evidence="1">
    <location>
        <begin position="136"/>
        <end position="145"/>
    </location>
</feature>